<evidence type="ECO:0000313" key="6">
    <source>
        <dbReference type="Proteomes" id="UP000279194"/>
    </source>
</evidence>
<protein>
    <submittedName>
        <fullName evidence="5">Extracellular solute-binding protein</fullName>
    </submittedName>
</protein>
<gene>
    <name evidence="5" type="ORF">EAF07_08445</name>
</gene>
<evidence type="ECO:0000256" key="3">
    <source>
        <dbReference type="ARBA" id="ARBA00022448"/>
    </source>
</evidence>
<sequence>MMIQFKKHLKSILLLSLPILILSVIGYQKLTSQKVLWIGVYTGSSWDVPSGQENTLLDDVIRRFEAEHPSVTVKYESGITKEDYSGWLADHIVQGTQPDVFIVPENDFNLLASTGSLSNLENKINNSIDTNRYYTASYEAGEYNNIPYALPFESNPTLMCINRDLLESEGIAIPQSGWTVDEFFQLCQQLTKDTDGDGIIDQYGTVGYTWQNAMAANGLSLFLNDGGQVNINTTPIRDVLNWYHELEKLSGNVSLSSSDFDKGKVAFMPMTLAEYRTYKPYPYHVSKYSSFSWSCIEMPSKSSIKTTEMKTSLFGISSQTSQANLAWEFLQMLSSDEKTQQSLFAQSQGASVIKSVMTSQKSSEILQNDTFGTTALSSKTLNQILESAQTSPNFRSYNNVIEKADYLISQSLAKDSIDSDLGNIQEELELELRK</sequence>
<proteinExistence type="inferred from homology"/>
<keyword evidence="6" id="KW-1185">Reference proteome</keyword>
<evidence type="ECO:0000313" key="5">
    <source>
        <dbReference type="EMBL" id="RLY02029.1"/>
    </source>
</evidence>
<evidence type="ECO:0000256" key="2">
    <source>
        <dbReference type="ARBA" id="ARBA00008520"/>
    </source>
</evidence>
<evidence type="ECO:0000256" key="4">
    <source>
        <dbReference type="ARBA" id="ARBA00022729"/>
    </source>
</evidence>
<dbReference type="GO" id="GO:0030313">
    <property type="term" value="C:cell envelope"/>
    <property type="evidence" value="ECO:0007669"/>
    <property type="project" value="UniProtKB-SubCell"/>
</dbReference>
<organism evidence="5 6">
    <name type="scientific">Streptococcus hillyeri</name>
    <dbReference type="NCBI Taxonomy" id="2282420"/>
    <lineage>
        <taxon>Bacteria</taxon>
        <taxon>Bacillati</taxon>
        <taxon>Bacillota</taxon>
        <taxon>Bacilli</taxon>
        <taxon>Lactobacillales</taxon>
        <taxon>Streptococcaceae</taxon>
        <taxon>Streptococcus</taxon>
    </lineage>
</organism>
<dbReference type="PANTHER" id="PTHR43649">
    <property type="entry name" value="ARABINOSE-BINDING PROTEIN-RELATED"/>
    <property type="match status" value="1"/>
</dbReference>
<evidence type="ECO:0000256" key="1">
    <source>
        <dbReference type="ARBA" id="ARBA00004196"/>
    </source>
</evidence>
<dbReference type="Proteomes" id="UP000279194">
    <property type="component" value="Unassembled WGS sequence"/>
</dbReference>
<comment type="caution">
    <text evidence="5">The sequence shown here is derived from an EMBL/GenBank/DDBJ whole genome shotgun (WGS) entry which is preliminary data.</text>
</comment>
<comment type="subcellular location">
    <subcellularLocation>
        <location evidence="1">Cell envelope</location>
    </subcellularLocation>
</comment>
<dbReference type="OrthoDB" id="383937at2"/>
<dbReference type="EMBL" id="RCVM01000019">
    <property type="protein sequence ID" value="RLY02029.1"/>
    <property type="molecule type" value="Genomic_DNA"/>
</dbReference>
<keyword evidence="3" id="KW-0813">Transport</keyword>
<dbReference type="SUPFAM" id="SSF53850">
    <property type="entry name" value="Periplasmic binding protein-like II"/>
    <property type="match status" value="1"/>
</dbReference>
<comment type="similarity">
    <text evidence="2">Belongs to the bacterial solute-binding protein 1 family.</text>
</comment>
<dbReference type="InterPro" id="IPR050490">
    <property type="entry name" value="Bact_solute-bd_prot1"/>
</dbReference>
<name>A0A3L9DQU8_9STRE</name>
<dbReference type="Gene3D" id="3.40.190.10">
    <property type="entry name" value="Periplasmic binding protein-like II"/>
    <property type="match status" value="1"/>
</dbReference>
<dbReference type="InterPro" id="IPR006059">
    <property type="entry name" value="SBP"/>
</dbReference>
<accession>A0A3L9DQU8</accession>
<dbReference type="Pfam" id="PF01547">
    <property type="entry name" value="SBP_bac_1"/>
    <property type="match status" value="1"/>
</dbReference>
<keyword evidence="4" id="KW-0732">Signal</keyword>
<dbReference type="AlphaFoldDB" id="A0A3L9DQU8"/>
<dbReference type="PANTHER" id="PTHR43649:SF31">
    <property type="entry name" value="SN-GLYCEROL-3-PHOSPHATE-BINDING PERIPLASMIC PROTEIN UGPB"/>
    <property type="match status" value="1"/>
</dbReference>
<reference evidence="5 6" key="1">
    <citation type="submission" date="2018-10" db="EMBL/GenBank/DDBJ databases">
        <title>Streptococcus hillyeri sp. nov., isolated from equine tracheal sample.</title>
        <authorList>
            <person name="Macfadyen A.C."/>
            <person name="Waller A."/>
            <person name="Paterson G.K."/>
        </authorList>
    </citation>
    <scope>NUCLEOTIDE SEQUENCE [LARGE SCALE GENOMIC DNA]</scope>
    <source>
        <strain evidence="5 6">28462</strain>
    </source>
</reference>